<name>A0A7M5VCD7_9CNID</name>
<feature type="compositionally biased region" description="Basic and acidic residues" evidence="1">
    <location>
        <begin position="155"/>
        <end position="182"/>
    </location>
</feature>
<evidence type="ECO:0000259" key="3">
    <source>
        <dbReference type="PROSITE" id="PS50228"/>
    </source>
</evidence>
<feature type="chain" id="PRO_5029856361" description="SUEL-type lectin domain-containing protein" evidence="2">
    <location>
        <begin position="20"/>
        <end position="339"/>
    </location>
</feature>
<dbReference type="CDD" id="cd22838">
    <property type="entry name" value="Gal_Rha_Lectin_nemgal"/>
    <property type="match status" value="1"/>
</dbReference>
<organism evidence="4 5">
    <name type="scientific">Clytia hemisphaerica</name>
    <dbReference type="NCBI Taxonomy" id="252671"/>
    <lineage>
        <taxon>Eukaryota</taxon>
        <taxon>Metazoa</taxon>
        <taxon>Cnidaria</taxon>
        <taxon>Hydrozoa</taxon>
        <taxon>Hydroidolina</taxon>
        <taxon>Leptothecata</taxon>
        <taxon>Obeliida</taxon>
        <taxon>Clytiidae</taxon>
        <taxon>Clytia</taxon>
    </lineage>
</organism>
<keyword evidence="2" id="KW-0732">Signal</keyword>
<dbReference type="PANTHER" id="PTHR46780">
    <property type="entry name" value="PROTEIN EVA-1"/>
    <property type="match status" value="1"/>
</dbReference>
<dbReference type="InterPro" id="IPR000922">
    <property type="entry name" value="Lectin_gal-bd_dom"/>
</dbReference>
<evidence type="ECO:0000256" key="1">
    <source>
        <dbReference type="SAM" id="MobiDB-lite"/>
    </source>
</evidence>
<proteinExistence type="predicted"/>
<dbReference type="GO" id="GO:0030246">
    <property type="term" value="F:carbohydrate binding"/>
    <property type="evidence" value="ECO:0007669"/>
    <property type="project" value="InterPro"/>
</dbReference>
<dbReference type="InterPro" id="IPR043159">
    <property type="entry name" value="Lectin_gal-bd_sf"/>
</dbReference>
<dbReference type="OrthoDB" id="1100386at2759"/>
<feature type="region of interest" description="Disordered" evidence="1">
    <location>
        <begin position="115"/>
        <end position="185"/>
    </location>
</feature>
<dbReference type="RefSeq" id="XP_066924856.1">
    <property type="nucleotide sequence ID" value="XM_067068755.1"/>
</dbReference>
<protein>
    <recommendedName>
        <fullName evidence="3">SUEL-type lectin domain-containing protein</fullName>
    </recommendedName>
</protein>
<feature type="signal peptide" evidence="2">
    <location>
        <begin position="1"/>
        <end position="19"/>
    </location>
</feature>
<dbReference type="PROSITE" id="PS51257">
    <property type="entry name" value="PROKAR_LIPOPROTEIN"/>
    <property type="match status" value="1"/>
</dbReference>
<evidence type="ECO:0000313" key="5">
    <source>
        <dbReference type="Proteomes" id="UP000594262"/>
    </source>
</evidence>
<evidence type="ECO:0000313" key="4">
    <source>
        <dbReference type="EnsemblMetazoa" id="CLYHEMP006933.1"/>
    </source>
</evidence>
<dbReference type="Gene3D" id="2.60.120.740">
    <property type="match status" value="1"/>
</dbReference>
<keyword evidence="5" id="KW-1185">Reference proteome</keyword>
<dbReference type="GeneID" id="136812266"/>
<dbReference type="Pfam" id="PF02140">
    <property type="entry name" value="SUEL_Lectin"/>
    <property type="match status" value="1"/>
</dbReference>
<reference evidence="4" key="1">
    <citation type="submission" date="2021-01" db="UniProtKB">
        <authorList>
            <consortium name="EnsemblMetazoa"/>
        </authorList>
    </citation>
    <scope>IDENTIFICATION</scope>
</reference>
<evidence type="ECO:0000256" key="2">
    <source>
        <dbReference type="SAM" id="SignalP"/>
    </source>
</evidence>
<sequence length="339" mass="37194">MKPVLHLIFLTLLISCTYASLLDFLRLERKRRQFDCCSPPAITTCCAAENNAAMMAAPMAEAATPLSCCAPPAITTCCDTTGAAAAPAAPPTASMDEESRDMFNAWNAPVSLGVFINPEATPDDTGKASKRTETPFHQSEGSGSGSGGSFFASDSAKRDEVPKPVEDKKPEEKKDENVKKSIIESVPTSTKNIAIQAEKKTTIESNERKSELSAKASKIEEVQGEKNEKRQTTVTCQGQKDWLQCPTYQLIKIKDAFWGRDDEKTCTRSHTERSISANKMCAQDESNTMAKLQNACDGESACELVASPVYFDRTDCPDVYKFLRVDWECDHSESRIKSK</sequence>
<feature type="region of interest" description="Disordered" evidence="1">
    <location>
        <begin position="197"/>
        <end position="230"/>
    </location>
</feature>
<feature type="compositionally biased region" description="Basic and acidic residues" evidence="1">
    <location>
        <begin position="124"/>
        <end position="134"/>
    </location>
</feature>
<dbReference type="EnsemblMetazoa" id="CLYHEMT006933.1">
    <property type="protein sequence ID" value="CLYHEMP006933.1"/>
    <property type="gene ID" value="CLYHEMG006933"/>
</dbReference>
<dbReference type="Proteomes" id="UP000594262">
    <property type="component" value="Unplaced"/>
</dbReference>
<feature type="domain" description="SUEL-type lectin" evidence="3">
    <location>
        <begin position="235"/>
        <end position="330"/>
    </location>
</feature>
<dbReference type="AlphaFoldDB" id="A0A7M5VCD7"/>
<dbReference type="PROSITE" id="PS50228">
    <property type="entry name" value="SUEL_LECTIN"/>
    <property type="match status" value="1"/>
</dbReference>
<accession>A0A7M5VCD7</accession>